<dbReference type="OrthoDB" id="255603at2"/>
<dbReference type="InterPro" id="IPR049492">
    <property type="entry name" value="BD-FAE-like_dom"/>
</dbReference>
<dbReference type="SUPFAM" id="SSF53474">
    <property type="entry name" value="alpha/beta-Hydrolases"/>
    <property type="match status" value="1"/>
</dbReference>
<dbReference type="InterPro" id="IPR029058">
    <property type="entry name" value="AB_hydrolase_fold"/>
</dbReference>
<dbReference type="GO" id="GO:0016787">
    <property type="term" value="F:hydrolase activity"/>
    <property type="evidence" value="ECO:0007669"/>
    <property type="project" value="UniProtKB-KW"/>
</dbReference>
<accession>A0A1N7CPL3</accession>
<dbReference type="PROSITE" id="PS51257">
    <property type="entry name" value="PROKAR_LIPOPROTEIN"/>
    <property type="match status" value="1"/>
</dbReference>
<dbReference type="EMBL" id="FTNT01000001">
    <property type="protein sequence ID" value="SIR65500.1"/>
    <property type="molecule type" value="Genomic_DNA"/>
</dbReference>
<dbReference type="Gene3D" id="3.40.50.1820">
    <property type="entry name" value="alpha/beta hydrolase"/>
    <property type="match status" value="1"/>
</dbReference>
<feature type="domain" description="BD-FAE-like" evidence="3">
    <location>
        <begin position="66"/>
        <end position="255"/>
    </location>
</feature>
<evidence type="ECO:0000256" key="2">
    <source>
        <dbReference type="SAM" id="SignalP"/>
    </source>
</evidence>
<evidence type="ECO:0000313" key="5">
    <source>
        <dbReference type="Proteomes" id="UP000186218"/>
    </source>
</evidence>
<dbReference type="Pfam" id="PF20434">
    <property type="entry name" value="BD-FAE"/>
    <property type="match status" value="1"/>
</dbReference>
<evidence type="ECO:0000256" key="1">
    <source>
        <dbReference type="ARBA" id="ARBA00022801"/>
    </source>
</evidence>
<dbReference type="AlphaFoldDB" id="A0A1N7CPL3"/>
<dbReference type="RefSeq" id="WP_076476306.1">
    <property type="nucleotide sequence ID" value="NZ_FTNT01000001.1"/>
</dbReference>
<feature type="signal peptide" evidence="2">
    <location>
        <begin position="1"/>
        <end position="22"/>
    </location>
</feature>
<keyword evidence="1" id="KW-0378">Hydrolase</keyword>
<name>A0A1N7CPL3_9NOCA</name>
<reference evidence="4 5" key="1">
    <citation type="submission" date="2017-01" db="EMBL/GenBank/DDBJ databases">
        <authorList>
            <person name="Mah S.A."/>
            <person name="Swanson W.J."/>
            <person name="Moy G.W."/>
            <person name="Vacquier V.D."/>
        </authorList>
    </citation>
    <scope>NUCLEOTIDE SEQUENCE [LARGE SCALE GENOMIC DNA]</scope>
    <source>
        <strain evidence="4 5">CPCC 203464</strain>
    </source>
</reference>
<feature type="chain" id="PRO_5038376567" evidence="2">
    <location>
        <begin position="23"/>
        <end position="305"/>
    </location>
</feature>
<evidence type="ECO:0000259" key="3">
    <source>
        <dbReference type="Pfam" id="PF20434"/>
    </source>
</evidence>
<keyword evidence="2" id="KW-0732">Signal</keyword>
<gene>
    <name evidence="4" type="ORF">SAMN05445060_0273</name>
</gene>
<dbReference type="Proteomes" id="UP000186218">
    <property type="component" value="Unassembled WGS sequence"/>
</dbReference>
<dbReference type="STRING" id="1344003.SAMN05445060_0273"/>
<proteinExistence type="predicted"/>
<organism evidence="4 5">
    <name type="scientific">Williamsia sterculiae</name>
    <dbReference type="NCBI Taxonomy" id="1344003"/>
    <lineage>
        <taxon>Bacteria</taxon>
        <taxon>Bacillati</taxon>
        <taxon>Actinomycetota</taxon>
        <taxon>Actinomycetes</taxon>
        <taxon>Mycobacteriales</taxon>
        <taxon>Nocardiaceae</taxon>
        <taxon>Williamsia</taxon>
    </lineage>
</organism>
<keyword evidence="5" id="KW-1185">Reference proteome</keyword>
<evidence type="ECO:0000313" key="4">
    <source>
        <dbReference type="EMBL" id="SIR65500.1"/>
    </source>
</evidence>
<protein>
    <submittedName>
        <fullName evidence="4">Acetyl esterase/lipase</fullName>
    </submittedName>
</protein>
<dbReference type="PANTHER" id="PTHR48081">
    <property type="entry name" value="AB HYDROLASE SUPERFAMILY PROTEIN C4A8.06C"/>
    <property type="match status" value="1"/>
</dbReference>
<dbReference type="InterPro" id="IPR050300">
    <property type="entry name" value="GDXG_lipolytic_enzyme"/>
</dbReference>
<sequence>MTRRSRSFYGAVALALILVATACGGSQPAGPDLHPAGTTDAPPPTSAIRLQYATADGHDPAQNWGDLYLPTGSHTRRSIPVIVLVHGGGWLCRVPATSFSPFAEHLVARGAAVYNIEYRRLGCGGGFPTTFDDVTDAVRAVPGLALTHPELDPTRTVVVGHSAGAQLAVYAASRLRSEGADRPIRAVSISGPLDMRTAVADGDTRVSRVLGGGPSRESDRYRAVDPMENIDPTLPVTAIHGTADRTVPYKQSQIYIAALRAAGGQGQVMLLPGENHTSLLTEGRPAQTLVVDRIMSVTLRRPVAP</sequence>